<dbReference type="EMBL" id="MU006318">
    <property type="protein sequence ID" value="KAF2848311.1"/>
    <property type="molecule type" value="Genomic_DNA"/>
</dbReference>
<dbReference type="OrthoDB" id="3806301at2759"/>
<evidence type="ECO:0000313" key="2">
    <source>
        <dbReference type="EMBL" id="KAF2848311.1"/>
    </source>
</evidence>
<feature type="compositionally biased region" description="Acidic residues" evidence="1">
    <location>
        <begin position="205"/>
        <end position="217"/>
    </location>
</feature>
<gene>
    <name evidence="2" type="ORF">T440DRAFT_536439</name>
</gene>
<protein>
    <submittedName>
        <fullName evidence="2">Uncharacterized protein</fullName>
    </submittedName>
</protein>
<accession>A0A6A7AYE2</accession>
<organism evidence="2 3">
    <name type="scientific">Plenodomus tracheiphilus IPT5</name>
    <dbReference type="NCBI Taxonomy" id="1408161"/>
    <lineage>
        <taxon>Eukaryota</taxon>
        <taxon>Fungi</taxon>
        <taxon>Dikarya</taxon>
        <taxon>Ascomycota</taxon>
        <taxon>Pezizomycotina</taxon>
        <taxon>Dothideomycetes</taxon>
        <taxon>Pleosporomycetidae</taxon>
        <taxon>Pleosporales</taxon>
        <taxon>Pleosporineae</taxon>
        <taxon>Leptosphaeriaceae</taxon>
        <taxon>Plenodomus</taxon>
    </lineage>
</organism>
<dbReference type="AlphaFoldDB" id="A0A6A7AYE2"/>
<feature type="compositionally biased region" description="Acidic residues" evidence="1">
    <location>
        <begin position="174"/>
        <end position="186"/>
    </location>
</feature>
<keyword evidence="3" id="KW-1185">Reference proteome</keyword>
<feature type="region of interest" description="Disordered" evidence="1">
    <location>
        <begin position="144"/>
        <end position="255"/>
    </location>
</feature>
<sequence>MPKAKKPRARKPREGSLLDQILPTVEDSSSLGMLAASNNLRLVKYKQNGNFNVIPWPECEAQGLLDEDLPSFTPPEHKKLLKSVGYDKVRDHVCIPYGKDGKYTLFVFRLEDSDETMWLTKSGFNTALGKKSYDEKFMNEAASRRSFGLAPSKPHDKGTNEDEANSNDVITKEGEDESDAGNDADDVATIADSDSDAERASEIENQTETDSEDEDNEAPGPSTPRPKGKSPNLGKSSPTPRRSTSIGSRKDKKSAEENIVYARKFGKTLHCLYQKDDGSYDMKPKTSAPTDRIHHEKVLSFAPTIDRQFLEGLTNYDGLNPKYYKLRGCAGFQRGEKQVWKIVVIELTDDKLKEKLGKVREEKRCHYNGPLLCSWTVFEKAIRNDEKVVNKAWKLFEGTELARTYKREGVDPRTIKHKTLEADEFRTVHTKLDQLTEMGKQNAADIQKLIARMAKSKL</sequence>
<dbReference type="Proteomes" id="UP000799423">
    <property type="component" value="Unassembled WGS sequence"/>
</dbReference>
<reference evidence="2" key="1">
    <citation type="submission" date="2020-01" db="EMBL/GenBank/DDBJ databases">
        <authorList>
            <consortium name="DOE Joint Genome Institute"/>
            <person name="Haridas S."/>
            <person name="Albert R."/>
            <person name="Binder M."/>
            <person name="Bloem J."/>
            <person name="Labutti K."/>
            <person name="Salamov A."/>
            <person name="Andreopoulos B."/>
            <person name="Baker S.E."/>
            <person name="Barry K."/>
            <person name="Bills G."/>
            <person name="Bluhm B.H."/>
            <person name="Cannon C."/>
            <person name="Castanera R."/>
            <person name="Culley D.E."/>
            <person name="Daum C."/>
            <person name="Ezra D."/>
            <person name="Gonzalez J.B."/>
            <person name="Henrissat B."/>
            <person name="Kuo A."/>
            <person name="Liang C."/>
            <person name="Lipzen A."/>
            <person name="Lutzoni F."/>
            <person name="Magnuson J."/>
            <person name="Mondo S."/>
            <person name="Nolan M."/>
            <person name="Ohm R."/>
            <person name="Pangilinan J."/>
            <person name="Park H.-J."/>
            <person name="Ramirez L."/>
            <person name="Alfaro M."/>
            <person name="Sun H."/>
            <person name="Tritt A."/>
            <person name="Yoshinaga Y."/>
            <person name="Zwiers L.-H."/>
            <person name="Turgeon B.G."/>
            <person name="Goodwin S.B."/>
            <person name="Spatafora J.W."/>
            <person name="Crous P.W."/>
            <person name="Grigoriev I.V."/>
        </authorList>
    </citation>
    <scope>NUCLEOTIDE SEQUENCE</scope>
    <source>
        <strain evidence="2">IPT5</strain>
    </source>
</reference>
<feature type="compositionally biased region" description="Polar residues" evidence="1">
    <location>
        <begin position="233"/>
        <end position="247"/>
    </location>
</feature>
<name>A0A6A7AYE2_9PLEO</name>
<evidence type="ECO:0000313" key="3">
    <source>
        <dbReference type="Proteomes" id="UP000799423"/>
    </source>
</evidence>
<proteinExistence type="predicted"/>
<evidence type="ECO:0000256" key="1">
    <source>
        <dbReference type="SAM" id="MobiDB-lite"/>
    </source>
</evidence>